<evidence type="ECO:0000256" key="2">
    <source>
        <dbReference type="PROSITE-ProRule" id="PRU00335"/>
    </source>
</evidence>
<dbReference type="EMBL" id="SGJB01000005">
    <property type="protein sequence ID" value="TQQ84988.1"/>
    <property type="molecule type" value="Genomic_DNA"/>
</dbReference>
<evidence type="ECO:0000256" key="1">
    <source>
        <dbReference type="ARBA" id="ARBA00023125"/>
    </source>
</evidence>
<reference evidence="4 5" key="1">
    <citation type="submission" date="2019-02" db="EMBL/GenBank/DDBJ databases">
        <title>Peptostreptococcaceae bacterium ZHW00191 nov., a new bacterium isolated from the human gut.</title>
        <authorList>
            <person name="Zhou H.-W."/>
            <person name="Chen X.-J."/>
        </authorList>
    </citation>
    <scope>NUCLEOTIDE SEQUENCE [LARGE SCALE GENOMIC DNA]</scope>
    <source>
        <strain evidence="4 5">ZHW00191</strain>
    </source>
</reference>
<dbReference type="PANTHER" id="PTHR43479">
    <property type="entry name" value="ACREF/ENVCD OPERON REPRESSOR-RELATED"/>
    <property type="match status" value="1"/>
</dbReference>
<feature type="DNA-binding region" description="H-T-H motif" evidence="2">
    <location>
        <begin position="31"/>
        <end position="50"/>
    </location>
</feature>
<dbReference type="GO" id="GO:0003677">
    <property type="term" value="F:DNA binding"/>
    <property type="evidence" value="ECO:0007669"/>
    <property type="project" value="UniProtKB-UniRule"/>
</dbReference>
<dbReference type="PRINTS" id="PR00455">
    <property type="entry name" value="HTHTETR"/>
</dbReference>
<dbReference type="InterPro" id="IPR050624">
    <property type="entry name" value="HTH-type_Tx_Regulator"/>
</dbReference>
<keyword evidence="5" id="KW-1185">Reference proteome</keyword>
<keyword evidence="1 2" id="KW-0238">DNA-binding</keyword>
<accession>A0A544QWC0</accession>
<dbReference type="PANTHER" id="PTHR43479:SF11">
    <property type="entry name" value="ACREF_ENVCD OPERON REPRESSOR-RELATED"/>
    <property type="match status" value="1"/>
</dbReference>
<dbReference type="OrthoDB" id="9785164at2"/>
<gene>
    <name evidence="4" type="ORF">EXD82_03860</name>
</gene>
<evidence type="ECO:0000313" key="5">
    <source>
        <dbReference type="Proteomes" id="UP000317863"/>
    </source>
</evidence>
<evidence type="ECO:0000313" key="4">
    <source>
        <dbReference type="EMBL" id="TQQ84988.1"/>
    </source>
</evidence>
<dbReference type="PROSITE" id="PS50977">
    <property type="entry name" value="HTH_TETR_2"/>
    <property type="match status" value="1"/>
</dbReference>
<comment type="caution">
    <text evidence="4">The sequence shown here is derived from an EMBL/GenBank/DDBJ whole genome shotgun (WGS) entry which is preliminary data.</text>
</comment>
<dbReference type="InterPro" id="IPR001647">
    <property type="entry name" value="HTH_TetR"/>
</dbReference>
<protein>
    <submittedName>
        <fullName evidence="4">TetR/AcrR family transcriptional regulator</fullName>
    </submittedName>
</protein>
<sequence>MSRYPKGQHTLNTIVECAKELFYEKGYSKTTIQEICDSANITLGNFTYYFNTKRELLSKIYSDYIKALDKFVLENTDEYPDFFDKFLISVFIYNYKILNDPKTAEFTKGIILNGSLFDEIFLKMDPEEFTFSYKALFKSDSEREGRLIYLADIGMRKEFTLFYLKNKDAFKSSLDFSIEMSRILCRIYKANDEEMRKKFSDNEDFLNRIRQCPISLLV</sequence>
<dbReference type="AlphaFoldDB" id="A0A544QWC0"/>
<dbReference type="InterPro" id="IPR023772">
    <property type="entry name" value="DNA-bd_HTH_TetR-type_CS"/>
</dbReference>
<organism evidence="4 5">
    <name type="scientific">Peptacetobacter hominis</name>
    <dbReference type="NCBI Taxonomy" id="2743610"/>
    <lineage>
        <taxon>Bacteria</taxon>
        <taxon>Bacillati</taxon>
        <taxon>Bacillota</taxon>
        <taxon>Clostridia</taxon>
        <taxon>Peptostreptococcales</taxon>
        <taxon>Peptostreptococcaceae</taxon>
        <taxon>Peptacetobacter</taxon>
    </lineage>
</organism>
<evidence type="ECO:0000259" key="3">
    <source>
        <dbReference type="PROSITE" id="PS50977"/>
    </source>
</evidence>
<dbReference type="SUPFAM" id="SSF46689">
    <property type="entry name" value="Homeodomain-like"/>
    <property type="match status" value="1"/>
</dbReference>
<dbReference type="PROSITE" id="PS01081">
    <property type="entry name" value="HTH_TETR_1"/>
    <property type="match status" value="1"/>
</dbReference>
<name>A0A544QWC0_9FIRM</name>
<dbReference type="RefSeq" id="WP_142535593.1">
    <property type="nucleotide sequence ID" value="NZ_SGJB01000005.1"/>
</dbReference>
<proteinExistence type="predicted"/>
<feature type="domain" description="HTH tetR-type" evidence="3">
    <location>
        <begin position="8"/>
        <end position="68"/>
    </location>
</feature>
<dbReference type="InterPro" id="IPR009057">
    <property type="entry name" value="Homeodomain-like_sf"/>
</dbReference>
<dbReference type="Proteomes" id="UP000317863">
    <property type="component" value="Unassembled WGS sequence"/>
</dbReference>
<dbReference type="Pfam" id="PF00440">
    <property type="entry name" value="TetR_N"/>
    <property type="match status" value="1"/>
</dbReference>
<dbReference type="Gene3D" id="1.10.357.10">
    <property type="entry name" value="Tetracycline Repressor, domain 2"/>
    <property type="match status" value="1"/>
</dbReference>